<dbReference type="STRING" id="268505.A0A2A9P8H5"/>
<name>A0A2A9P8H5_OPHUN</name>
<dbReference type="OrthoDB" id="19908at2759"/>
<feature type="compositionally biased region" description="Basic residues" evidence="1">
    <location>
        <begin position="1"/>
        <end position="14"/>
    </location>
</feature>
<dbReference type="InterPro" id="IPR045864">
    <property type="entry name" value="aa-tRNA-synth_II/BPL/LPL"/>
</dbReference>
<dbReference type="PANTHER" id="PTHR10993">
    <property type="entry name" value="OCTANOYLTRANSFERASE"/>
    <property type="match status" value="1"/>
</dbReference>
<organism evidence="3 4">
    <name type="scientific">Ophiocordyceps unilateralis</name>
    <name type="common">Zombie-ant fungus</name>
    <name type="synonym">Torrubia unilateralis</name>
    <dbReference type="NCBI Taxonomy" id="268505"/>
    <lineage>
        <taxon>Eukaryota</taxon>
        <taxon>Fungi</taxon>
        <taxon>Dikarya</taxon>
        <taxon>Ascomycota</taxon>
        <taxon>Pezizomycotina</taxon>
        <taxon>Sordariomycetes</taxon>
        <taxon>Hypocreomycetidae</taxon>
        <taxon>Hypocreales</taxon>
        <taxon>Ophiocordycipitaceae</taxon>
        <taxon>Ophiocordyceps</taxon>
    </lineage>
</organism>
<dbReference type="Proteomes" id="UP000037136">
    <property type="component" value="Unassembled WGS sequence"/>
</dbReference>
<proteinExistence type="predicted"/>
<dbReference type="SUPFAM" id="SSF55681">
    <property type="entry name" value="Class II aaRS and biotin synthetases"/>
    <property type="match status" value="1"/>
</dbReference>
<dbReference type="GO" id="GO:0009249">
    <property type="term" value="P:protein lipoylation"/>
    <property type="evidence" value="ECO:0007669"/>
    <property type="project" value="TreeGrafter"/>
</dbReference>
<feature type="domain" description="BPL/LPL catalytic" evidence="2">
    <location>
        <begin position="68"/>
        <end position="280"/>
    </location>
</feature>
<feature type="region of interest" description="Disordered" evidence="1">
    <location>
        <begin position="1"/>
        <end position="23"/>
    </location>
</feature>
<reference evidence="3 4" key="2">
    <citation type="journal article" date="2017" name="Sci. Rep.">
        <title>Ant-infecting Ophiocordyceps genomes reveal a high diversity of potential behavioral manipulation genes and a possible major role for enterotoxins.</title>
        <authorList>
            <person name="de Bekker C."/>
            <person name="Ohm R.A."/>
            <person name="Evans H.C."/>
            <person name="Brachmann A."/>
            <person name="Hughes D.P."/>
        </authorList>
    </citation>
    <scope>NUCLEOTIDE SEQUENCE [LARGE SCALE GENOMIC DNA]</scope>
    <source>
        <strain evidence="3 4">SC16a</strain>
    </source>
</reference>
<protein>
    <recommendedName>
        <fullName evidence="2">BPL/LPL catalytic domain-containing protein</fullName>
    </recommendedName>
</protein>
<comment type="caution">
    <text evidence="3">The sequence shown here is derived from an EMBL/GenBank/DDBJ whole genome shotgun (WGS) entry which is preliminary data.</text>
</comment>
<evidence type="ECO:0000313" key="4">
    <source>
        <dbReference type="Proteomes" id="UP000037136"/>
    </source>
</evidence>
<evidence type="ECO:0000259" key="2">
    <source>
        <dbReference type="PROSITE" id="PS51733"/>
    </source>
</evidence>
<dbReference type="GO" id="GO:0033819">
    <property type="term" value="F:lipoyl(octanoyl) transferase activity"/>
    <property type="evidence" value="ECO:0007669"/>
    <property type="project" value="TreeGrafter"/>
</dbReference>
<keyword evidence="4" id="KW-1185">Reference proteome</keyword>
<sequence>MWRHVARTPLRPRPRAPDPKQMAGRSLSVLAHRHLVGIPSYEIAHSEQELYRRSLLCSKARRKFRVEEPLKPLLLSFEPEPTFSFGRRQDIPVGDEAARLLKPLRVDSVNKTFKPAVVSTFRGGLTSYHGPGQLVLWPVVDLRSSLYPQFKTIRCYANLLQGATVRLLDWVFSIPTVTVENEPGVWVVDNMSGPRRKIASMGVHLRRHVAALGVAINVHVSVTGGEHVNPWARFVPCGLEDRLVTSVAAELGDRAPKEWDLSDVASRWAAIFDRGLIENRWRYIPQRPGSEKEVLRGKEFFANAG</sequence>
<dbReference type="PROSITE" id="PS51733">
    <property type="entry name" value="BPL_LPL_CATALYTIC"/>
    <property type="match status" value="1"/>
</dbReference>
<gene>
    <name evidence="3" type="ORF">XA68_15388</name>
</gene>
<dbReference type="AlphaFoldDB" id="A0A2A9P8H5"/>
<accession>A0A2A9P8H5</accession>
<evidence type="ECO:0000313" key="3">
    <source>
        <dbReference type="EMBL" id="PFH57192.1"/>
    </source>
</evidence>
<dbReference type="PANTHER" id="PTHR10993:SF7">
    <property type="entry name" value="LIPOYLTRANSFERASE 2, MITOCHONDRIAL-RELATED"/>
    <property type="match status" value="1"/>
</dbReference>
<dbReference type="Gene3D" id="3.30.930.10">
    <property type="entry name" value="Bira Bifunctional Protein, Domain 2"/>
    <property type="match status" value="1"/>
</dbReference>
<dbReference type="Pfam" id="PF21948">
    <property type="entry name" value="LplA-B_cat"/>
    <property type="match status" value="1"/>
</dbReference>
<dbReference type="EMBL" id="LAZP02000442">
    <property type="protein sequence ID" value="PFH57192.1"/>
    <property type="molecule type" value="Genomic_DNA"/>
</dbReference>
<evidence type="ECO:0000256" key="1">
    <source>
        <dbReference type="SAM" id="MobiDB-lite"/>
    </source>
</evidence>
<reference evidence="3 4" key="1">
    <citation type="journal article" date="2015" name="BMC Genomics">
        <title>Gene expression during zombie ant biting behavior reflects the complexity underlying fungal parasitic behavioral manipulation.</title>
        <authorList>
            <person name="de Bekker C."/>
            <person name="Ohm R.A."/>
            <person name="Loreto R.G."/>
            <person name="Sebastian A."/>
            <person name="Albert I."/>
            <person name="Merrow M."/>
            <person name="Brachmann A."/>
            <person name="Hughes D.P."/>
        </authorList>
    </citation>
    <scope>NUCLEOTIDE SEQUENCE [LARGE SCALE GENOMIC DNA]</scope>
    <source>
        <strain evidence="3 4">SC16a</strain>
    </source>
</reference>
<dbReference type="InterPro" id="IPR004143">
    <property type="entry name" value="BPL_LPL_catalytic"/>
</dbReference>